<comment type="caution">
    <text evidence="1">The sequence shown here is derived from an EMBL/GenBank/DDBJ whole genome shotgun (WGS) entry which is preliminary data.</text>
</comment>
<gene>
    <name evidence="1" type="ORF">ACFQRI_17665</name>
</gene>
<organism evidence="1 2">
    <name type="scientific">Saccharopolyspora griseoalba</name>
    <dbReference type="NCBI Taxonomy" id="1431848"/>
    <lineage>
        <taxon>Bacteria</taxon>
        <taxon>Bacillati</taxon>
        <taxon>Actinomycetota</taxon>
        <taxon>Actinomycetes</taxon>
        <taxon>Pseudonocardiales</taxon>
        <taxon>Pseudonocardiaceae</taxon>
        <taxon>Saccharopolyspora</taxon>
    </lineage>
</organism>
<dbReference type="SUPFAM" id="SSF56112">
    <property type="entry name" value="Protein kinase-like (PK-like)"/>
    <property type="match status" value="1"/>
</dbReference>
<dbReference type="EMBL" id="JBHTCJ010000009">
    <property type="protein sequence ID" value="MFC7343232.1"/>
    <property type="molecule type" value="Genomic_DNA"/>
</dbReference>
<sequence>MSRPPELTALDLGDVTVDEVLRTSKKILATGHHGDLPVIVKVLRGDEDFWAARFAHEIRTCKAFSEHPPPVRVPRLVHADSHRVLVV</sequence>
<feature type="non-terminal residue" evidence="1">
    <location>
        <position position="87"/>
    </location>
</feature>
<keyword evidence="2" id="KW-1185">Reference proteome</keyword>
<protein>
    <submittedName>
        <fullName evidence="1">Aminoglycoside phosphotransferase</fullName>
    </submittedName>
</protein>
<reference evidence="2" key="1">
    <citation type="journal article" date="2019" name="Int. J. Syst. Evol. Microbiol.">
        <title>The Global Catalogue of Microorganisms (GCM) 10K type strain sequencing project: providing services to taxonomists for standard genome sequencing and annotation.</title>
        <authorList>
            <consortium name="The Broad Institute Genomics Platform"/>
            <consortium name="The Broad Institute Genome Sequencing Center for Infectious Disease"/>
            <person name="Wu L."/>
            <person name="Ma J."/>
        </authorList>
    </citation>
    <scope>NUCLEOTIDE SEQUENCE [LARGE SCALE GENOMIC DNA]</scope>
    <source>
        <strain evidence="2">WLHS5</strain>
    </source>
</reference>
<evidence type="ECO:0000313" key="2">
    <source>
        <dbReference type="Proteomes" id="UP001596504"/>
    </source>
</evidence>
<accession>A0ABW2LPZ2</accession>
<dbReference type="Proteomes" id="UP001596504">
    <property type="component" value="Unassembled WGS sequence"/>
</dbReference>
<dbReference type="InterPro" id="IPR011009">
    <property type="entry name" value="Kinase-like_dom_sf"/>
</dbReference>
<evidence type="ECO:0000313" key="1">
    <source>
        <dbReference type="EMBL" id="MFC7343232.1"/>
    </source>
</evidence>
<proteinExistence type="predicted"/>
<name>A0ABW2LPZ2_9PSEU</name>